<sequence length="265" mass="30429">MSRKMKGVVLDSSSYGVHGFAKKHQTLLQDYQDLTKDVEASRNKLENLKRRKMTLMAEVGFLRRRYKYLLKNKSQNLPQEREKEFEQPHNSKNSTGYPNFKGKQAAVQKSNVAPKPNQKRKVYGGHDNSFRSVNLNHLNHEKQHTEKPATHINTIQTSKPRGRLYTTKEVTHQNPLPVFDLNQQEQMYYKNDVAVGNPSLIFNSYQKESPSSSVKQPPMQTRAPVFDLNQISTNLVICKNVGDGYAKRKFSWQDPVASSSLSLHI</sequence>
<organism evidence="3 4">
    <name type="scientific">Daucus carota subsp. sativus</name>
    <name type="common">Carrot</name>
    <dbReference type="NCBI Taxonomy" id="79200"/>
    <lineage>
        <taxon>Eukaryota</taxon>
        <taxon>Viridiplantae</taxon>
        <taxon>Streptophyta</taxon>
        <taxon>Embryophyta</taxon>
        <taxon>Tracheophyta</taxon>
        <taxon>Spermatophyta</taxon>
        <taxon>Magnoliopsida</taxon>
        <taxon>eudicotyledons</taxon>
        <taxon>Gunneridae</taxon>
        <taxon>Pentapetalae</taxon>
        <taxon>asterids</taxon>
        <taxon>campanulids</taxon>
        <taxon>Apiales</taxon>
        <taxon>Apiaceae</taxon>
        <taxon>Apioideae</taxon>
        <taxon>Scandiceae</taxon>
        <taxon>Daucinae</taxon>
        <taxon>Daucus</taxon>
        <taxon>Daucus sect. Daucus</taxon>
    </lineage>
</organism>
<evidence type="ECO:0000256" key="1">
    <source>
        <dbReference type="SAM" id="Coils"/>
    </source>
</evidence>
<protein>
    <submittedName>
        <fullName evidence="3">Uncharacterized protein</fullName>
    </submittedName>
</protein>
<feature type="region of interest" description="Disordered" evidence="2">
    <location>
        <begin position="73"/>
        <end position="131"/>
    </location>
</feature>
<evidence type="ECO:0000313" key="4">
    <source>
        <dbReference type="Proteomes" id="UP000077755"/>
    </source>
</evidence>
<proteinExistence type="predicted"/>
<reference evidence="3" key="2">
    <citation type="submission" date="2022-03" db="EMBL/GenBank/DDBJ databases">
        <title>Draft title - Genomic analysis of global carrot germplasm unveils the trajectory of domestication and the origin of high carotenoid orange carrot.</title>
        <authorList>
            <person name="Iorizzo M."/>
            <person name="Ellison S."/>
            <person name="Senalik D."/>
            <person name="Macko-Podgorni A."/>
            <person name="Grzebelus D."/>
            <person name="Bostan H."/>
            <person name="Rolling W."/>
            <person name="Curaba J."/>
            <person name="Simon P."/>
        </authorList>
    </citation>
    <scope>NUCLEOTIDE SEQUENCE</scope>
    <source>
        <tissue evidence="3">Leaf</tissue>
    </source>
</reference>
<dbReference type="AlphaFoldDB" id="A0AAF0X982"/>
<evidence type="ECO:0000256" key="2">
    <source>
        <dbReference type="SAM" id="MobiDB-lite"/>
    </source>
</evidence>
<name>A0AAF0X982_DAUCS</name>
<feature type="coiled-coil region" evidence="1">
    <location>
        <begin position="24"/>
        <end position="65"/>
    </location>
</feature>
<feature type="compositionally biased region" description="Basic and acidic residues" evidence="2">
    <location>
        <begin position="79"/>
        <end position="89"/>
    </location>
</feature>
<evidence type="ECO:0000313" key="3">
    <source>
        <dbReference type="EMBL" id="WOH02807.1"/>
    </source>
</evidence>
<dbReference type="PANTHER" id="PTHR34807:SF3">
    <property type="entry name" value="OS08G0270800 PROTEIN"/>
    <property type="match status" value="1"/>
</dbReference>
<keyword evidence="1" id="KW-0175">Coiled coil</keyword>
<reference evidence="3" key="1">
    <citation type="journal article" date="2016" name="Nat. Genet.">
        <title>A high-quality carrot genome assembly provides new insights into carotenoid accumulation and asterid genome evolution.</title>
        <authorList>
            <person name="Iorizzo M."/>
            <person name="Ellison S."/>
            <person name="Senalik D."/>
            <person name="Zeng P."/>
            <person name="Satapoomin P."/>
            <person name="Huang J."/>
            <person name="Bowman M."/>
            <person name="Iovene M."/>
            <person name="Sanseverino W."/>
            <person name="Cavagnaro P."/>
            <person name="Yildiz M."/>
            <person name="Macko-Podgorni A."/>
            <person name="Moranska E."/>
            <person name="Grzebelus E."/>
            <person name="Grzebelus D."/>
            <person name="Ashrafi H."/>
            <person name="Zheng Z."/>
            <person name="Cheng S."/>
            <person name="Spooner D."/>
            <person name="Van Deynze A."/>
            <person name="Simon P."/>
        </authorList>
    </citation>
    <scope>NUCLEOTIDE SEQUENCE</scope>
    <source>
        <tissue evidence="3">Leaf</tissue>
    </source>
</reference>
<keyword evidence="4" id="KW-1185">Reference proteome</keyword>
<accession>A0AAF0X982</accession>
<gene>
    <name evidence="3" type="ORF">DCAR_0522197</name>
</gene>
<dbReference type="EMBL" id="CP093347">
    <property type="protein sequence ID" value="WOH02807.1"/>
    <property type="molecule type" value="Genomic_DNA"/>
</dbReference>
<dbReference type="PANTHER" id="PTHR34807">
    <property type="entry name" value="OS08G0270800 PROTEIN"/>
    <property type="match status" value="1"/>
</dbReference>
<dbReference type="Proteomes" id="UP000077755">
    <property type="component" value="Chromosome 5"/>
</dbReference>